<dbReference type="PROSITE" id="PS51550">
    <property type="entry name" value="EPH_LBD"/>
    <property type="match status" value="1"/>
</dbReference>
<dbReference type="SMART" id="SM01411">
    <property type="entry name" value="Ephrin_rec_like"/>
    <property type="match status" value="1"/>
</dbReference>
<dbReference type="Pfam" id="PF07647">
    <property type="entry name" value="SAM_2"/>
    <property type="match status" value="1"/>
</dbReference>
<keyword evidence="14" id="KW-0829">Tyrosine-protein kinase</keyword>
<dbReference type="SUPFAM" id="SSF49265">
    <property type="entry name" value="Fibronectin type III"/>
    <property type="match status" value="1"/>
</dbReference>
<dbReference type="InterPro" id="IPR008979">
    <property type="entry name" value="Galactose-bd-like_sf"/>
</dbReference>
<keyword evidence="10" id="KW-0418">Kinase</keyword>
<dbReference type="PROSITE" id="PS00109">
    <property type="entry name" value="PROTEIN_KINASE_TYR"/>
    <property type="match status" value="1"/>
</dbReference>
<gene>
    <name evidence="17" type="ORF">GE061_010770</name>
</gene>
<evidence type="ECO:0000256" key="14">
    <source>
        <dbReference type="ARBA" id="ARBA00023137"/>
    </source>
</evidence>
<dbReference type="SMART" id="SM00219">
    <property type="entry name" value="TyrKc"/>
    <property type="match status" value="1"/>
</dbReference>
<dbReference type="PROSITE" id="PS50011">
    <property type="entry name" value="PROTEIN_KINASE_DOM"/>
    <property type="match status" value="1"/>
</dbReference>
<dbReference type="InterPro" id="IPR001245">
    <property type="entry name" value="Ser-Thr/Tyr_kinase_cat_dom"/>
</dbReference>
<dbReference type="CDD" id="cd10319">
    <property type="entry name" value="EphR_LBD"/>
    <property type="match status" value="1"/>
</dbReference>
<dbReference type="InterPro" id="IPR036116">
    <property type="entry name" value="FN3_sf"/>
</dbReference>
<keyword evidence="5" id="KW-0808">Transferase</keyword>
<dbReference type="FunFam" id="1.10.150.50:FF:000001">
    <property type="entry name" value="Ephrin type-A receptor 5"/>
    <property type="match status" value="1"/>
</dbReference>
<evidence type="ECO:0000256" key="2">
    <source>
        <dbReference type="ARBA" id="ARBA00011902"/>
    </source>
</evidence>
<dbReference type="PROSITE" id="PS00107">
    <property type="entry name" value="PROTEIN_KINASE_ATP"/>
    <property type="match status" value="1"/>
</dbReference>
<dbReference type="FunFam" id="1.10.510.10:FF:000019">
    <property type="entry name" value="Ephrin type-A receptor 5"/>
    <property type="match status" value="1"/>
</dbReference>
<evidence type="ECO:0000256" key="9">
    <source>
        <dbReference type="ARBA" id="ARBA00022741"/>
    </source>
</evidence>
<keyword evidence="7" id="KW-0732">Signal</keyword>
<dbReference type="FunFam" id="3.30.200.20:FF:000143">
    <property type="entry name" value="Ephrin type-B receptor 6"/>
    <property type="match status" value="1"/>
</dbReference>
<dbReference type="InterPro" id="IPR013783">
    <property type="entry name" value="Ig-like_fold"/>
</dbReference>
<dbReference type="InterPro" id="IPR001090">
    <property type="entry name" value="Ephrin_rcpt_lig-bd_dom"/>
</dbReference>
<dbReference type="Pfam" id="PF00041">
    <property type="entry name" value="fn3"/>
    <property type="match status" value="2"/>
</dbReference>
<evidence type="ECO:0000256" key="6">
    <source>
        <dbReference type="ARBA" id="ARBA00022692"/>
    </source>
</evidence>
<dbReference type="AlphaFoldDB" id="A0A6A4K8V6"/>
<dbReference type="InterPro" id="IPR008266">
    <property type="entry name" value="Tyr_kinase_AS"/>
</dbReference>
<evidence type="ECO:0000256" key="3">
    <source>
        <dbReference type="ARBA" id="ARBA00022475"/>
    </source>
</evidence>
<dbReference type="OrthoDB" id="4062651at2759"/>
<name>A0A6A4K8V6_APOLU</name>
<organism evidence="17 18">
    <name type="scientific">Apolygus lucorum</name>
    <name type="common">Small green plant bug</name>
    <name type="synonym">Lygocoris lucorum</name>
    <dbReference type="NCBI Taxonomy" id="248454"/>
    <lineage>
        <taxon>Eukaryota</taxon>
        <taxon>Metazoa</taxon>
        <taxon>Ecdysozoa</taxon>
        <taxon>Arthropoda</taxon>
        <taxon>Hexapoda</taxon>
        <taxon>Insecta</taxon>
        <taxon>Pterygota</taxon>
        <taxon>Neoptera</taxon>
        <taxon>Paraneoptera</taxon>
        <taxon>Hemiptera</taxon>
        <taxon>Heteroptera</taxon>
        <taxon>Panheteroptera</taxon>
        <taxon>Cimicomorpha</taxon>
        <taxon>Miridae</taxon>
        <taxon>Mirini</taxon>
        <taxon>Apolygus</taxon>
    </lineage>
</organism>
<keyword evidence="12" id="KW-1133">Transmembrane helix</keyword>
<dbReference type="Gene3D" id="2.10.50.10">
    <property type="entry name" value="Tumor Necrosis Factor Receptor, subunit A, domain 2"/>
    <property type="match status" value="1"/>
</dbReference>
<dbReference type="GO" id="GO:0005005">
    <property type="term" value="F:transmembrane-ephrin receptor activity"/>
    <property type="evidence" value="ECO:0007669"/>
    <property type="project" value="TreeGrafter"/>
</dbReference>
<evidence type="ECO:0000256" key="1">
    <source>
        <dbReference type="ARBA" id="ARBA00004251"/>
    </source>
</evidence>
<evidence type="ECO:0000256" key="12">
    <source>
        <dbReference type="ARBA" id="ARBA00022989"/>
    </source>
</evidence>
<accession>A0A6A4K8V6</accession>
<evidence type="ECO:0000256" key="8">
    <source>
        <dbReference type="ARBA" id="ARBA00022737"/>
    </source>
</evidence>
<dbReference type="InterPro" id="IPR027936">
    <property type="entry name" value="Eph_TM"/>
</dbReference>
<dbReference type="CDD" id="cd09488">
    <property type="entry name" value="SAM_EPH-R"/>
    <property type="match status" value="1"/>
</dbReference>
<reference evidence="17" key="1">
    <citation type="journal article" date="2021" name="Mol. Ecol. Resour.">
        <title>Apolygus lucorum genome provides insights into omnivorousness and mesophyll feeding.</title>
        <authorList>
            <person name="Liu Y."/>
            <person name="Liu H."/>
            <person name="Wang H."/>
            <person name="Huang T."/>
            <person name="Liu B."/>
            <person name="Yang B."/>
            <person name="Yin L."/>
            <person name="Li B."/>
            <person name="Zhang Y."/>
            <person name="Zhang S."/>
            <person name="Jiang F."/>
            <person name="Zhang X."/>
            <person name="Ren Y."/>
            <person name="Wang B."/>
            <person name="Wang S."/>
            <person name="Lu Y."/>
            <person name="Wu K."/>
            <person name="Fan W."/>
            <person name="Wang G."/>
        </authorList>
    </citation>
    <scope>NUCLEOTIDE SEQUENCE</scope>
    <source>
        <strain evidence="17">12Hb</strain>
    </source>
</reference>
<dbReference type="InterPro" id="IPR050449">
    <property type="entry name" value="Ephrin_rcpt_TKs"/>
</dbReference>
<dbReference type="Gene3D" id="2.60.120.260">
    <property type="entry name" value="Galactose-binding domain-like"/>
    <property type="match status" value="1"/>
</dbReference>
<keyword evidence="6" id="KW-0812">Transmembrane</keyword>
<dbReference type="SUPFAM" id="SSF57184">
    <property type="entry name" value="Growth factor receptor domain"/>
    <property type="match status" value="1"/>
</dbReference>
<dbReference type="CDD" id="cd05033">
    <property type="entry name" value="PTKc_EphR"/>
    <property type="match status" value="1"/>
</dbReference>
<dbReference type="GO" id="GO:0030425">
    <property type="term" value="C:dendrite"/>
    <property type="evidence" value="ECO:0007669"/>
    <property type="project" value="TreeGrafter"/>
</dbReference>
<dbReference type="InterPro" id="IPR001426">
    <property type="entry name" value="Tyr_kinase_rcpt_V_CS"/>
</dbReference>
<evidence type="ECO:0000256" key="15">
    <source>
        <dbReference type="ARBA" id="ARBA00023170"/>
    </source>
</evidence>
<keyword evidence="11" id="KW-0067">ATP-binding</keyword>
<dbReference type="InterPro" id="IPR000719">
    <property type="entry name" value="Prot_kinase_dom"/>
</dbReference>
<keyword evidence="4" id="KW-0597">Phosphoprotein</keyword>
<evidence type="ECO:0000313" key="18">
    <source>
        <dbReference type="Proteomes" id="UP000466442"/>
    </source>
</evidence>
<dbReference type="SMART" id="SM00454">
    <property type="entry name" value="SAM"/>
    <property type="match status" value="1"/>
</dbReference>
<dbReference type="PANTHER" id="PTHR46877:SF14">
    <property type="entry name" value="RECEPTOR PROTEIN-TYROSINE KINASE"/>
    <property type="match status" value="1"/>
</dbReference>
<dbReference type="Gene3D" id="2.60.40.1770">
    <property type="entry name" value="ephrin a2 ectodomain"/>
    <property type="match status" value="1"/>
</dbReference>
<dbReference type="Gene3D" id="1.10.510.10">
    <property type="entry name" value="Transferase(Phosphotransferase) domain 1"/>
    <property type="match status" value="1"/>
</dbReference>
<keyword evidence="15" id="KW-0675">Receptor</keyword>
<dbReference type="Gene3D" id="2.60.40.10">
    <property type="entry name" value="Immunoglobulins"/>
    <property type="match status" value="2"/>
</dbReference>
<dbReference type="GO" id="GO:0005886">
    <property type="term" value="C:plasma membrane"/>
    <property type="evidence" value="ECO:0007669"/>
    <property type="project" value="UniProtKB-SubCell"/>
</dbReference>
<dbReference type="InterPro" id="IPR020635">
    <property type="entry name" value="Tyr_kinase_cat_dom"/>
</dbReference>
<dbReference type="InterPro" id="IPR003961">
    <property type="entry name" value="FN3_dom"/>
</dbReference>
<dbReference type="InterPro" id="IPR009030">
    <property type="entry name" value="Growth_fac_rcpt_cys_sf"/>
</dbReference>
<dbReference type="Proteomes" id="UP000466442">
    <property type="component" value="Unassembled WGS sequence"/>
</dbReference>
<keyword evidence="3" id="KW-1003">Cell membrane</keyword>
<keyword evidence="16" id="KW-0325">Glycoprotein</keyword>
<protein>
    <recommendedName>
        <fullName evidence="2">receptor protein-tyrosine kinase</fullName>
        <ecNumber evidence="2">2.7.10.1</ecNumber>
    </recommendedName>
</protein>
<dbReference type="FunFam" id="2.60.40.1770:FF:000005">
    <property type="entry name" value="Eph receptor tyrosine kinase"/>
    <property type="match status" value="1"/>
</dbReference>
<evidence type="ECO:0000256" key="10">
    <source>
        <dbReference type="ARBA" id="ARBA00022777"/>
    </source>
</evidence>
<dbReference type="SMART" id="SM00615">
    <property type="entry name" value="EPH_lbd"/>
    <property type="match status" value="1"/>
</dbReference>
<evidence type="ECO:0000256" key="11">
    <source>
        <dbReference type="ARBA" id="ARBA00022840"/>
    </source>
</evidence>
<dbReference type="InterPro" id="IPR011009">
    <property type="entry name" value="Kinase-like_dom_sf"/>
</dbReference>
<dbReference type="PROSITE" id="PS50105">
    <property type="entry name" value="SAM_DOMAIN"/>
    <property type="match status" value="1"/>
</dbReference>
<dbReference type="SUPFAM" id="SSF49785">
    <property type="entry name" value="Galactose-binding domain-like"/>
    <property type="match status" value="1"/>
</dbReference>
<keyword evidence="13" id="KW-0472">Membrane</keyword>
<dbReference type="Gene3D" id="1.10.150.50">
    <property type="entry name" value="Transcription Factor, Ets-1"/>
    <property type="match status" value="1"/>
</dbReference>
<dbReference type="SUPFAM" id="SSF56112">
    <property type="entry name" value="Protein kinase-like (PK-like)"/>
    <property type="match status" value="1"/>
</dbReference>
<dbReference type="Pfam" id="PF01404">
    <property type="entry name" value="Ephrin_lbd"/>
    <property type="match status" value="1"/>
</dbReference>
<dbReference type="PROSITE" id="PS00791">
    <property type="entry name" value="RECEPTOR_TYR_KIN_V_2"/>
    <property type="match status" value="1"/>
</dbReference>
<dbReference type="Pfam" id="PF07714">
    <property type="entry name" value="PK_Tyr_Ser-Thr"/>
    <property type="match status" value="1"/>
</dbReference>
<dbReference type="InterPro" id="IPR001660">
    <property type="entry name" value="SAM"/>
</dbReference>
<sequence>MPDTDVPVCRELAKARRVLQSIADDVRSALSAANLSFSSDELSEDHETEFLGMMEVLDSNYAAYRKAFENTIDLVEDLKIPTQFPTREDNDRLQEVKTMYFRAHGYKCECEVDYMHLLWISVLFATCIRITLSEEVVLLDTSREGALQWTTYPFGPQANTPGWVEESFTNFEKGINWRSYVVCDVAYNSVNNWLWTPFIERGNANRIYIEIKFTIRDCSLFPGNALSCKETFSLLYYEFDAATREPPPWEPESYKLIGRIAAGEGRFNTNTEVNINTEVKSIPVTKKGVYFAFRDQGACISLLAIKVYYLTCPEVTANFAKFPSTPTGKEVTLIEPATGRCVDNAEEVETPTYLCKGDGKWYLPTGGCKCKPGFEADVEKQTCNVCPPGKYKHATGSDHCQTCPQHSKAPDYGFSECRCNTGYYRAEEDPKSMPCTQPPSAPQNLTVNFVDQSTVILSWLEPNFLGGRKDTKYRLQCDACGQAVSYIPATETFEDSKITISGLSPVTSYRFQVFSSNGVSELAGDEGKFVEVTVTTEASVTSASVHNVRVTAVKAAEISLIWDPPFAADPESEIHIESYEARCFTKNDDTNSTSKLTDEQKVTFFGLKQRTEYGFQVRAKTTHGWGEFSMPVFKTTGQVLGTAYIGDEDNMQVRIIAGATVAVVVLLVIIIIMTVLFLRSRGNDECNKKQPSDCDTLEYRNGEVHCNLDNPPIVTTHTNGMTTPLFTHVASTASRTYIDPHTYEDPNQAVKEFAREIDASYITIEAIIGGGEFGDVCRGKLKLPPDGRSEIDVAIKTLKPGSADKARNDFLTEASIMGQFEHPNVIFLQGVVTKSNPVMIITEYMENGSLDTFLRANDGKFQVVQLVGMLRGIASGMQYLSEMNYVHRDLAARNVLVNAQLVCKIADFGLSREIESTTEGAYTTRGGKIPVRWTAPEAIAFRKFTSASDVWSFGIVCWEVMSYGERPYWNWSNQDVIKSIEKGYRLPAPMDCPEAIYQLMLDCWQKERTHRPTFGSIVKTLDKLIRCPDTLRKVAQNRTGNPLAPDAPDMTQFVSVSDWLASIKMSRYSENFEAGGITTLEAVVRLTVAELTSLGVTLVGHQKKIMNSVQAMRTQISANLSEGFLV</sequence>
<dbReference type="InterPro" id="IPR013761">
    <property type="entry name" value="SAM/pointed_sf"/>
</dbReference>
<dbReference type="Gene3D" id="3.30.200.20">
    <property type="entry name" value="Phosphorylase Kinase, domain 1"/>
    <property type="match status" value="1"/>
</dbReference>
<keyword evidence="18" id="KW-1185">Reference proteome</keyword>
<dbReference type="EMBL" id="WIXP02000003">
    <property type="protein sequence ID" value="KAF6213056.1"/>
    <property type="molecule type" value="Genomic_DNA"/>
</dbReference>
<keyword evidence="9" id="KW-0547">Nucleotide-binding</keyword>
<dbReference type="SUPFAM" id="SSF47769">
    <property type="entry name" value="SAM/Pointed domain"/>
    <property type="match status" value="1"/>
</dbReference>
<evidence type="ECO:0000256" key="7">
    <source>
        <dbReference type="ARBA" id="ARBA00022729"/>
    </source>
</evidence>
<evidence type="ECO:0000256" key="5">
    <source>
        <dbReference type="ARBA" id="ARBA00022679"/>
    </source>
</evidence>
<dbReference type="FunFam" id="2.60.120.260:FF:000089">
    <property type="entry name" value="Eph receptor tyrosine kinase"/>
    <property type="match status" value="1"/>
</dbReference>
<dbReference type="PANTHER" id="PTHR46877">
    <property type="entry name" value="EPH RECEPTOR A5"/>
    <property type="match status" value="1"/>
</dbReference>
<dbReference type="SMART" id="SM00060">
    <property type="entry name" value="FN3"/>
    <property type="match status" value="2"/>
</dbReference>
<evidence type="ECO:0000256" key="16">
    <source>
        <dbReference type="ARBA" id="ARBA00023180"/>
    </source>
</evidence>
<dbReference type="GO" id="GO:0005524">
    <property type="term" value="F:ATP binding"/>
    <property type="evidence" value="ECO:0007669"/>
    <property type="project" value="UniProtKB-UniRule"/>
</dbReference>
<dbReference type="CDD" id="cd00063">
    <property type="entry name" value="FN3"/>
    <property type="match status" value="2"/>
</dbReference>
<comment type="caution">
    <text evidence="17">The sequence shown here is derived from an EMBL/GenBank/DDBJ whole genome shotgun (WGS) entry which is preliminary data.</text>
</comment>
<dbReference type="GO" id="GO:0007411">
    <property type="term" value="P:axon guidance"/>
    <property type="evidence" value="ECO:0007669"/>
    <property type="project" value="TreeGrafter"/>
</dbReference>
<keyword evidence="8" id="KW-0677">Repeat</keyword>
<dbReference type="FunFam" id="2.10.50.10:FF:000001">
    <property type="entry name" value="Ephrin type-A receptor 5"/>
    <property type="match status" value="1"/>
</dbReference>
<dbReference type="EC" id="2.7.10.1" evidence="2"/>
<comment type="subcellular location">
    <subcellularLocation>
        <location evidence="1">Cell membrane</location>
        <topology evidence="1">Single-pass type I membrane protein</topology>
    </subcellularLocation>
</comment>
<dbReference type="InterPro" id="IPR017441">
    <property type="entry name" value="Protein_kinase_ATP_BS"/>
</dbReference>
<evidence type="ECO:0000313" key="17">
    <source>
        <dbReference type="EMBL" id="KAF6213056.1"/>
    </source>
</evidence>
<evidence type="ECO:0000256" key="4">
    <source>
        <dbReference type="ARBA" id="ARBA00022553"/>
    </source>
</evidence>
<dbReference type="PROSITE" id="PS50853">
    <property type="entry name" value="FN3"/>
    <property type="match status" value="2"/>
</dbReference>
<dbReference type="Pfam" id="PF25599">
    <property type="entry name" value="Ephrin_CRD"/>
    <property type="match status" value="1"/>
</dbReference>
<proteinExistence type="predicted"/>
<evidence type="ECO:0000256" key="13">
    <source>
        <dbReference type="ARBA" id="ARBA00023136"/>
    </source>
</evidence>
<dbReference type="PRINTS" id="PR00109">
    <property type="entry name" value="TYRKINASE"/>
</dbReference>
<dbReference type="Pfam" id="PF14575">
    <property type="entry name" value="EphA2_TM"/>
    <property type="match status" value="1"/>
</dbReference>